<proteinExistence type="predicted"/>
<dbReference type="OrthoDB" id="362826at2"/>
<sequence>MRKFLQTILYELSFYVEILVSVILVIMLVLLTGILATEIVTIFGGDIRINAYLQNFLNQAMNIAIGVELIKMLSKHTSGTIIEVLLFAIARHVVVDHSSSLDSLLSVAAIAILFATRKYLFTSFDDSNNIILRASQKVKIANILARVNLKGEKNEDLRDFMLRHLKEEEKSVTIGSSIYFDNLALRIDSMKGNKITRIEIIKSLYS</sequence>
<keyword evidence="1" id="KW-1133">Transmembrane helix</keyword>
<feature type="transmembrane region" description="Helical" evidence="1">
    <location>
        <begin position="12"/>
        <end position="36"/>
    </location>
</feature>
<dbReference type="RefSeq" id="WP_018030819.1">
    <property type="nucleotide sequence ID" value="NZ_LS483343.1"/>
</dbReference>
<gene>
    <name evidence="2" type="ORF">NCTC12278_00222</name>
</gene>
<evidence type="ECO:0000313" key="2">
    <source>
        <dbReference type="EMBL" id="SQF39201.1"/>
    </source>
</evidence>
<keyword evidence="1" id="KW-0812">Transmembrane</keyword>
<dbReference type="KEGG" id="sfer:NCTC12278_00222"/>
<keyword evidence="3" id="KW-1185">Reference proteome</keyword>
<dbReference type="AlphaFoldDB" id="A0A2X3XV11"/>
<evidence type="ECO:0000313" key="3">
    <source>
        <dbReference type="Proteomes" id="UP000249495"/>
    </source>
</evidence>
<keyword evidence="1" id="KW-0472">Membrane</keyword>
<accession>A0A2X3XV11</accession>
<name>A0A2X3XV11_9STRE</name>
<reference evidence="2 3" key="1">
    <citation type="submission" date="2018-06" db="EMBL/GenBank/DDBJ databases">
        <authorList>
            <consortium name="Pathogen Informatics"/>
            <person name="Doyle S."/>
        </authorList>
    </citation>
    <scope>NUCLEOTIDE SEQUENCE [LARGE SCALE GENOMIC DNA]</scope>
    <source>
        <strain evidence="2 3">NCTC12278</strain>
    </source>
</reference>
<protein>
    <submittedName>
        <fullName evidence="2">Membrane protein</fullName>
    </submittedName>
</protein>
<dbReference type="Proteomes" id="UP000249495">
    <property type="component" value="Chromosome 1"/>
</dbReference>
<dbReference type="EMBL" id="LS483343">
    <property type="protein sequence ID" value="SQF39201.1"/>
    <property type="molecule type" value="Genomic_DNA"/>
</dbReference>
<evidence type="ECO:0000256" key="1">
    <source>
        <dbReference type="SAM" id="Phobius"/>
    </source>
</evidence>
<organism evidence="2 3">
    <name type="scientific">Streptococcus ferus</name>
    <dbReference type="NCBI Taxonomy" id="1345"/>
    <lineage>
        <taxon>Bacteria</taxon>
        <taxon>Bacillati</taxon>
        <taxon>Bacillota</taxon>
        <taxon>Bacilli</taxon>
        <taxon>Lactobacillales</taxon>
        <taxon>Streptococcaceae</taxon>
        <taxon>Streptococcus</taxon>
    </lineage>
</organism>